<feature type="region of interest" description="Disordered" evidence="1">
    <location>
        <begin position="463"/>
        <end position="510"/>
    </location>
</feature>
<dbReference type="OrthoDB" id="239865at2759"/>
<dbReference type="PANTHER" id="PTHR13211">
    <property type="entry name" value="TELOMERASE CAJAL BODY PROTEIN 1"/>
    <property type="match status" value="1"/>
</dbReference>
<evidence type="ECO:0000313" key="2">
    <source>
        <dbReference type="EMBL" id="SPO28437.1"/>
    </source>
</evidence>
<sequence length="510" mass="55572">MQATGPTGATYAESARNSDIVEAGYPKPPDLDIEAWSSLIGSKSVTSPHLIANIDHPSQSSSDNSEDSSIASVQSCRDFYRRASWAPDGSAILAITESQRKHVHRCSSSGGIERTSELKNPSPLLDAVWYPVPALRQPTDDQESQGTATTTWCFAESHRDLPIRLTASNNGESRASYSIMNHVEKFVGPHSLAFSPDLSRLYCGLFSALAVFPLSRPGLNTHANVPLTSGKRSTGGQKGIISAVATTAHPSDASQELVAVGTYNGSVGIYGFDPTTLPDPTEHTATQTTSYGEETLAQSSCLAGWREIEGDGITQLKFHPLVPYVLFVASRRSDYMYVYDARYLMGDTSRWSFRPLAQAAAGVRTAHLLAKLRRSGGASHQRLHFDVDWAGRWLATGDENGMIHLWRIDTGRFMDQADLDEEASEVLELKPDLSWKAHADAVGSVSFHPYQPWLVSVSGSRRWSDSESANGRESSSEESESTCASQQPAWTTNDSSLKVWDFSQPPAPRC</sequence>
<dbReference type="Proteomes" id="UP000324022">
    <property type="component" value="Unassembled WGS sequence"/>
</dbReference>
<feature type="compositionally biased region" description="Polar residues" evidence="1">
    <location>
        <begin position="482"/>
        <end position="496"/>
    </location>
</feature>
<dbReference type="PANTHER" id="PTHR13211:SF0">
    <property type="entry name" value="TELOMERASE CAJAL BODY PROTEIN 1"/>
    <property type="match status" value="1"/>
</dbReference>
<feature type="region of interest" description="Disordered" evidence="1">
    <location>
        <begin position="1"/>
        <end position="27"/>
    </location>
</feature>
<dbReference type="Gene3D" id="2.130.10.10">
    <property type="entry name" value="YVTN repeat-like/Quinoprotein amine dehydrogenase"/>
    <property type="match status" value="1"/>
</dbReference>
<dbReference type="EMBL" id="OOIN01000022">
    <property type="protein sequence ID" value="SPO28437.1"/>
    <property type="molecule type" value="Genomic_DNA"/>
</dbReference>
<organism evidence="2 3">
    <name type="scientific">Ustilago trichophora</name>
    <dbReference type="NCBI Taxonomy" id="86804"/>
    <lineage>
        <taxon>Eukaryota</taxon>
        <taxon>Fungi</taxon>
        <taxon>Dikarya</taxon>
        <taxon>Basidiomycota</taxon>
        <taxon>Ustilaginomycotina</taxon>
        <taxon>Ustilaginomycetes</taxon>
        <taxon>Ustilaginales</taxon>
        <taxon>Ustilaginaceae</taxon>
        <taxon>Ustilago</taxon>
    </lineage>
</organism>
<name>A0A5C3EFG6_9BASI</name>
<evidence type="ECO:0000256" key="1">
    <source>
        <dbReference type="SAM" id="MobiDB-lite"/>
    </source>
</evidence>
<dbReference type="InterPro" id="IPR036322">
    <property type="entry name" value="WD40_repeat_dom_sf"/>
</dbReference>
<proteinExistence type="predicted"/>
<accession>A0A5C3EFG6</accession>
<dbReference type="AlphaFoldDB" id="A0A5C3EFG6"/>
<evidence type="ECO:0000313" key="3">
    <source>
        <dbReference type="Proteomes" id="UP000324022"/>
    </source>
</evidence>
<dbReference type="InterPro" id="IPR015943">
    <property type="entry name" value="WD40/YVTN_repeat-like_dom_sf"/>
</dbReference>
<dbReference type="SUPFAM" id="SSF50978">
    <property type="entry name" value="WD40 repeat-like"/>
    <property type="match status" value="1"/>
</dbReference>
<reference evidence="2 3" key="1">
    <citation type="submission" date="2018-03" db="EMBL/GenBank/DDBJ databases">
        <authorList>
            <person name="Guldener U."/>
        </authorList>
    </citation>
    <scope>NUCLEOTIDE SEQUENCE [LARGE SCALE GENOMIC DNA]</scope>
    <source>
        <strain evidence="2 3">NBRC100155</strain>
    </source>
</reference>
<protein>
    <submittedName>
        <fullName evidence="2">Related to Guanine nucleotide-binding protein beta 5</fullName>
    </submittedName>
</protein>
<gene>
    <name evidence="2" type="ORF">UTRI_04834</name>
</gene>
<dbReference type="InterPro" id="IPR051150">
    <property type="entry name" value="SWT21/TCAB1_mRNA_Telomere"/>
</dbReference>
<dbReference type="InterPro" id="IPR001680">
    <property type="entry name" value="WD40_rpt"/>
</dbReference>
<dbReference type="Pfam" id="PF00400">
    <property type="entry name" value="WD40"/>
    <property type="match status" value="1"/>
</dbReference>
<keyword evidence="3" id="KW-1185">Reference proteome</keyword>
<dbReference type="SMART" id="SM00320">
    <property type="entry name" value="WD40"/>
    <property type="match status" value="3"/>
</dbReference>